<dbReference type="InterPro" id="IPR005303">
    <property type="entry name" value="MOCOS_middle"/>
</dbReference>
<dbReference type="InterPro" id="IPR011037">
    <property type="entry name" value="Pyrv_Knase-like_insert_dom_sf"/>
</dbReference>
<dbReference type="InterPro" id="IPR005302">
    <property type="entry name" value="MoCF_Sase_C"/>
</dbReference>
<dbReference type="Pfam" id="PF03473">
    <property type="entry name" value="MOSC"/>
    <property type="match status" value="1"/>
</dbReference>
<sequence>MMLQLSEIWIYPVKSLGGISLQQAKVTERGLENDRRWLLVDENGLFLSQRQFPQLALFQPAIDAEYLTITHRKNNSEALNISLTPTNYHKKVSVKVWDDTIDDAIEVSNEANEWFSKALEMSVRLVYMPENSRREVDKKYAISGEEITSFSDAYPFLVIGQSSLDDLNNRLKESVKMNRFRPNLVFKGGEAYEEENWYEVQIGKATFWGVKPCARCIMTTIDQESGEKSGKDPLLTLSTYRKAGKRVLFGQNLLVTVLENIQIGDAINVISTKKLPQFEIEVS</sequence>
<dbReference type="SUPFAM" id="SSF50800">
    <property type="entry name" value="PK beta-barrel domain-like"/>
    <property type="match status" value="1"/>
</dbReference>
<name>A0ABU5S0G0_9BACT</name>
<organism evidence="2 3">
    <name type="scientific">Arcicella gelida</name>
    <dbReference type="NCBI Taxonomy" id="2984195"/>
    <lineage>
        <taxon>Bacteria</taxon>
        <taxon>Pseudomonadati</taxon>
        <taxon>Bacteroidota</taxon>
        <taxon>Cytophagia</taxon>
        <taxon>Cytophagales</taxon>
        <taxon>Flectobacillaceae</taxon>
        <taxon>Arcicella</taxon>
    </lineage>
</organism>
<keyword evidence="3" id="KW-1185">Reference proteome</keyword>
<dbReference type="PANTHER" id="PTHR14237">
    <property type="entry name" value="MOLYBDOPTERIN COFACTOR SULFURASE MOSC"/>
    <property type="match status" value="1"/>
</dbReference>
<dbReference type="PROSITE" id="PS51340">
    <property type="entry name" value="MOSC"/>
    <property type="match status" value="1"/>
</dbReference>
<dbReference type="Pfam" id="PF03476">
    <property type="entry name" value="MOSC_N"/>
    <property type="match status" value="1"/>
</dbReference>
<dbReference type="Proteomes" id="UP001303899">
    <property type="component" value="Unassembled WGS sequence"/>
</dbReference>
<evidence type="ECO:0000259" key="1">
    <source>
        <dbReference type="PROSITE" id="PS51340"/>
    </source>
</evidence>
<evidence type="ECO:0000313" key="2">
    <source>
        <dbReference type="EMBL" id="MEA5401876.1"/>
    </source>
</evidence>
<gene>
    <name evidence="2" type="ORF">VB776_03040</name>
</gene>
<protein>
    <submittedName>
        <fullName evidence="2">MOSC N-terminal beta barrel domain-containing protein</fullName>
    </submittedName>
</protein>
<evidence type="ECO:0000313" key="3">
    <source>
        <dbReference type="Proteomes" id="UP001303899"/>
    </source>
</evidence>
<dbReference type="RefSeq" id="WP_323325892.1">
    <property type="nucleotide sequence ID" value="NZ_JAYGIL010000003.1"/>
</dbReference>
<dbReference type="PANTHER" id="PTHR14237:SF19">
    <property type="entry name" value="MITOCHONDRIAL AMIDOXIME REDUCING COMPONENT 1"/>
    <property type="match status" value="1"/>
</dbReference>
<dbReference type="SUPFAM" id="SSF141673">
    <property type="entry name" value="MOSC N-terminal domain-like"/>
    <property type="match status" value="1"/>
</dbReference>
<comment type="caution">
    <text evidence="2">The sequence shown here is derived from an EMBL/GenBank/DDBJ whole genome shotgun (WGS) entry which is preliminary data.</text>
</comment>
<feature type="domain" description="MOSC" evidence="1">
    <location>
        <begin position="128"/>
        <end position="270"/>
    </location>
</feature>
<accession>A0ABU5S0G0</accession>
<reference evidence="2 3" key="1">
    <citation type="submission" date="2023-12" db="EMBL/GenBank/DDBJ databases">
        <title>Novel species of the genus Arcicella isolated from rivers.</title>
        <authorList>
            <person name="Lu H."/>
        </authorList>
    </citation>
    <scope>NUCLEOTIDE SEQUENCE [LARGE SCALE GENOMIC DNA]</scope>
    <source>
        <strain evidence="2 3">DC2W</strain>
    </source>
</reference>
<dbReference type="EMBL" id="JAYGIL010000003">
    <property type="protein sequence ID" value="MEA5401876.1"/>
    <property type="molecule type" value="Genomic_DNA"/>
</dbReference>
<proteinExistence type="predicted"/>